<reference evidence="1 2" key="1">
    <citation type="journal article" date="2022" name="Plant J.">
        <title>Chromosome-level genome of Camellia lanceoleosa provides a valuable resource for understanding genome evolution and self-incompatibility.</title>
        <authorList>
            <person name="Gong W."/>
            <person name="Xiao S."/>
            <person name="Wang L."/>
            <person name="Liao Z."/>
            <person name="Chang Y."/>
            <person name="Mo W."/>
            <person name="Hu G."/>
            <person name="Li W."/>
            <person name="Zhao G."/>
            <person name="Zhu H."/>
            <person name="Hu X."/>
            <person name="Ji K."/>
            <person name="Xiang X."/>
            <person name="Song Q."/>
            <person name="Yuan D."/>
            <person name="Jin S."/>
            <person name="Zhang L."/>
        </authorList>
    </citation>
    <scope>NUCLEOTIDE SEQUENCE [LARGE SCALE GENOMIC DNA]</scope>
    <source>
        <strain evidence="1">SQ_2022a</strain>
    </source>
</reference>
<dbReference type="EMBL" id="CM045763">
    <property type="protein sequence ID" value="KAI8023123.1"/>
    <property type="molecule type" value="Genomic_DNA"/>
</dbReference>
<evidence type="ECO:0000313" key="1">
    <source>
        <dbReference type="EMBL" id="KAI8023123.1"/>
    </source>
</evidence>
<protein>
    <submittedName>
        <fullName evidence="1">Uncharacterized protein</fullName>
    </submittedName>
</protein>
<keyword evidence="2" id="KW-1185">Reference proteome</keyword>
<dbReference type="Proteomes" id="UP001060215">
    <property type="component" value="Chromosome 6"/>
</dbReference>
<name>A0ACC0ICW7_9ERIC</name>
<evidence type="ECO:0000313" key="2">
    <source>
        <dbReference type="Proteomes" id="UP001060215"/>
    </source>
</evidence>
<gene>
    <name evidence="1" type="ORF">LOK49_LG03G01839</name>
</gene>
<proteinExistence type="predicted"/>
<organism evidence="1 2">
    <name type="scientific">Camellia lanceoleosa</name>
    <dbReference type="NCBI Taxonomy" id="1840588"/>
    <lineage>
        <taxon>Eukaryota</taxon>
        <taxon>Viridiplantae</taxon>
        <taxon>Streptophyta</taxon>
        <taxon>Embryophyta</taxon>
        <taxon>Tracheophyta</taxon>
        <taxon>Spermatophyta</taxon>
        <taxon>Magnoliopsida</taxon>
        <taxon>eudicotyledons</taxon>
        <taxon>Gunneridae</taxon>
        <taxon>Pentapetalae</taxon>
        <taxon>asterids</taxon>
        <taxon>Ericales</taxon>
        <taxon>Theaceae</taxon>
        <taxon>Camellia</taxon>
    </lineage>
</organism>
<accession>A0ACC0ICW7</accession>
<sequence>MAGYGYLNRGYTGYTDDRTKKTYGESGYFDPASRPTIFEAEGRKRPIVSNSPNPSSESYITTSTDKIAEYGRPPMEPVKDYGYTDDKWSRSPSPIRNRSPSPIRNRPQRVEEFISNVQVEPNQGATRPGFLGTTNWRNQPYSGNSTGYGEHDNYHRNDSLSEPAMINQDGGEGQMFGRKFEEGARKMNKQFKHSGDTRVYGPTNDIGKAMGNLQEAAKTSPVSVATAGAQPWSGTATVSTVVRRETYTPNPASRYGNFNLSSRRY</sequence>
<comment type="caution">
    <text evidence="1">The sequence shown here is derived from an EMBL/GenBank/DDBJ whole genome shotgun (WGS) entry which is preliminary data.</text>
</comment>